<dbReference type="NCBIfam" id="TIGR00286">
    <property type="entry name" value="pyruvoyl-dependent arginine decarboxylase"/>
    <property type="match status" value="1"/>
</dbReference>
<evidence type="ECO:0000256" key="2">
    <source>
        <dbReference type="ARBA" id="ARBA00008611"/>
    </source>
</evidence>
<protein>
    <recommendedName>
        <fullName evidence="4">Pyruvoyl-dependent arginine decarboxylase AaxB</fullName>
        <ecNumber evidence="3">4.1.1.19</ecNumber>
    </recommendedName>
</protein>
<comment type="catalytic activity">
    <reaction evidence="8">
        <text>L-arginine + H(+) = agmatine + CO2</text>
        <dbReference type="Rhea" id="RHEA:17641"/>
        <dbReference type="ChEBI" id="CHEBI:15378"/>
        <dbReference type="ChEBI" id="CHEBI:16526"/>
        <dbReference type="ChEBI" id="CHEBI:32682"/>
        <dbReference type="ChEBI" id="CHEBI:58145"/>
        <dbReference type="EC" id="4.1.1.19"/>
    </reaction>
</comment>
<sequence>MLPTPTRYSVTAACAEGSTALNAFDNALLAARIGNVNLVRLSSILPPNAVYDPDLQLPPGALVPTAYGSIVCDAEGELIAAAVGVIISPDGIGVIMEYGGKCSRQEAHDTVSKMLDEAFARRGLTAQEKRIAAVEHRVERVGCCLAAVPLWY</sequence>
<dbReference type="AlphaFoldDB" id="B1I647"/>
<dbReference type="HAMAP" id="MF_01404">
    <property type="entry name" value="PvlArgDC"/>
    <property type="match status" value="1"/>
</dbReference>
<organism evidence="9 10">
    <name type="scientific">Desulforudis audaxviator (strain MP104C)</name>
    <dbReference type="NCBI Taxonomy" id="477974"/>
    <lineage>
        <taxon>Bacteria</taxon>
        <taxon>Bacillati</taxon>
        <taxon>Bacillota</taxon>
        <taxon>Clostridia</taxon>
        <taxon>Thermoanaerobacterales</taxon>
        <taxon>Candidatus Desulforudaceae</taxon>
        <taxon>Candidatus Desulforudis</taxon>
    </lineage>
</organism>
<evidence type="ECO:0000256" key="1">
    <source>
        <dbReference type="ARBA" id="ARBA00001928"/>
    </source>
</evidence>
<proteinExistence type="inferred from homology"/>
<accession>B1I647</accession>
<dbReference type="Gene3D" id="3.30.60.30">
    <property type="match status" value="1"/>
</dbReference>
<dbReference type="EC" id="4.1.1.19" evidence="3"/>
<dbReference type="STRING" id="477974.Daud_1980"/>
<reference evidence="10" key="1">
    <citation type="submission" date="2007-10" db="EMBL/GenBank/DDBJ databases">
        <title>Complete sequence of chromosome of Desulforudis audaxviator MP104C.</title>
        <authorList>
            <person name="Copeland A."/>
            <person name="Lucas S."/>
            <person name="Lapidus A."/>
            <person name="Barry K."/>
            <person name="Glavina del Rio T."/>
            <person name="Dalin E."/>
            <person name="Tice H."/>
            <person name="Bruce D."/>
            <person name="Pitluck S."/>
            <person name="Lowry S.R."/>
            <person name="Larimer F."/>
            <person name="Land M.L."/>
            <person name="Hauser L."/>
            <person name="Kyrpides N."/>
            <person name="Ivanova N.N."/>
            <person name="Richardson P."/>
        </authorList>
    </citation>
    <scope>NUCLEOTIDE SEQUENCE [LARGE SCALE GENOMIC DNA]</scope>
    <source>
        <strain evidence="10">MP104C</strain>
    </source>
</reference>
<evidence type="ECO:0000256" key="4">
    <source>
        <dbReference type="ARBA" id="ARBA00014727"/>
    </source>
</evidence>
<evidence type="ECO:0000256" key="3">
    <source>
        <dbReference type="ARBA" id="ARBA00012426"/>
    </source>
</evidence>
<dbReference type="EMBL" id="CP000860">
    <property type="protein sequence ID" value="ACA60471.1"/>
    <property type="molecule type" value="Genomic_DNA"/>
</dbReference>
<dbReference type="SFLD" id="SFLDS00055">
    <property type="entry name" value="Pyruvoyl-Dependent_Histidine/A"/>
    <property type="match status" value="1"/>
</dbReference>
<dbReference type="SFLD" id="SFLDG01170">
    <property type="entry name" value="Pyruvoyl-dependent_arginine_de"/>
    <property type="match status" value="1"/>
</dbReference>
<evidence type="ECO:0000256" key="5">
    <source>
        <dbReference type="ARBA" id="ARBA00022793"/>
    </source>
</evidence>
<evidence type="ECO:0000256" key="8">
    <source>
        <dbReference type="ARBA" id="ARBA00049309"/>
    </source>
</evidence>
<keyword evidence="5" id="KW-0210">Decarboxylase</keyword>
<dbReference type="Proteomes" id="UP000008544">
    <property type="component" value="Chromosome"/>
</dbReference>
<comment type="similarity">
    <text evidence="2">Belongs to the pyruvoyl-dependent arginine decarboxylase family.</text>
</comment>
<dbReference type="HOGENOM" id="CLU_114389_2_0_9"/>
<dbReference type="eggNOG" id="COG1945">
    <property type="taxonomic scope" value="Bacteria"/>
</dbReference>
<dbReference type="InterPro" id="IPR016104">
    <property type="entry name" value="Pyr-dep_his/arg-deCO2ase"/>
</dbReference>
<dbReference type="GO" id="GO:0006527">
    <property type="term" value="P:L-arginine catabolic process"/>
    <property type="evidence" value="ECO:0007669"/>
    <property type="project" value="InterPro"/>
</dbReference>
<dbReference type="Pfam" id="PF01862">
    <property type="entry name" value="PvlArgDC"/>
    <property type="match status" value="1"/>
</dbReference>
<evidence type="ECO:0000313" key="10">
    <source>
        <dbReference type="Proteomes" id="UP000008544"/>
    </source>
</evidence>
<keyword evidence="6" id="KW-0456">Lyase</keyword>
<dbReference type="GO" id="GO:0008792">
    <property type="term" value="F:arginine decarboxylase activity"/>
    <property type="evidence" value="ECO:0007669"/>
    <property type="project" value="UniProtKB-EC"/>
</dbReference>
<dbReference type="InterPro" id="IPR016105">
    <property type="entry name" value="Pyr-dep_his/arg-deCO2ase_sand"/>
</dbReference>
<dbReference type="RefSeq" id="WP_012303046.1">
    <property type="nucleotide sequence ID" value="NC_010424.1"/>
</dbReference>
<keyword evidence="7" id="KW-0670">Pyruvate</keyword>
<dbReference type="PANTHER" id="PTHR40438:SF1">
    <property type="entry name" value="PYRUVOYL-DEPENDENT ARGININE DECARBOXYLASE"/>
    <property type="match status" value="1"/>
</dbReference>
<dbReference type="PANTHER" id="PTHR40438">
    <property type="entry name" value="PYRUVOYL-DEPENDENT ARGININE DECARBOXYLASE"/>
    <property type="match status" value="1"/>
</dbReference>
<dbReference type="SFLD" id="SFLDF00471">
    <property type="entry name" value="Pyruvoyl-dependent_arginine_de"/>
    <property type="match status" value="1"/>
</dbReference>
<evidence type="ECO:0000313" key="9">
    <source>
        <dbReference type="EMBL" id="ACA60471.1"/>
    </source>
</evidence>
<evidence type="ECO:0000256" key="6">
    <source>
        <dbReference type="ARBA" id="ARBA00023239"/>
    </source>
</evidence>
<dbReference type="OrthoDB" id="9783061at2"/>
<dbReference type="InterPro" id="IPR002724">
    <property type="entry name" value="Pyruvoyl-dep_arg_deCO2ase"/>
</dbReference>
<reference evidence="9 10" key="2">
    <citation type="journal article" date="2008" name="Science">
        <title>Environmental genomics reveals a single-species ecosystem deep within Earth.</title>
        <authorList>
            <person name="Chivian D."/>
            <person name="Brodie E.L."/>
            <person name="Alm E.J."/>
            <person name="Culley D.E."/>
            <person name="Dehal P.S."/>
            <person name="Desantis T.Z."/>
            <person name="Gihring T.M."/>
            <person name="Lapidus A."/>
            <person name="Lin L.H."/>
            <person name="Lowry S.R."/>
            <person name="Moser D.P."/>
            <person name="Richardson P.M."/>
            <person name="Southam G."/>
            <person name="Wanger G."/>
            <person name="Pratt L.M."/>
            <person name="Andersen G.L."/>
            <person name="Hazen T.C."/>
            <person name="Brockman F.J."/>
            <person name="Arkin A.P."/>
            <person name="Onstott T.C."/>
        </authorList>
    </citation>
    <scope>NUCLEOTIDE SEQUENCE [LARGE SCALE GENOMIC DNA]</scope>
    <source>
        <strain evidence="9 10">MP104C</strain>
    </source>
</reference>
<dbReference type="SUPFAM" id="SSF56271">
    <property type="entry name" value="Pyruvoyl-dependent histidine and arginine decarboxylases"/>
    <property type="match status" value="1"/>
</dbReference>
<evidence type="ECO:0000256" key="7">
    <source>
        <dbReference type="ARBA" id="ARBA00023317"/>
    </source>
</evidence>
<name>B1I647_DESAP</name>
<keyword evidence="10" id="KW-1185">Reference proteome</keyword>
<dbReference type="Gene3D" id="3.50.20.10">
    <property type="entry name" value="Pyruvoyl-Dependent Histidine Decarboxylase, subunit B"/>
    <property type="match status" value="1"/>
</dbReference>
<dbReference type="KEGG" id="dau:Daud_1980"/>
<comment type="cofactor">
    <cofactor evidence="1">
        <name>pyruvate</name>
        <dbReference type="ChEBI" id="CHEBI:15361"/>
    </cofactor>
</comment>
<gene>
    <name evidence="9" type="ordered locus">Daud_1980</name>
</gene>